<evidence type="ECO:0000313" key="2">
    <source>
        <dbReference type="Proteomes" id="UP000612233"/>
    </source>
</evidence>
<dbReference type="EMBL" id="JACXAD010000005">
    <property type="protein sequence ID" value="MBD2767536.1"/>
    <property type="molecule type" value="Genomic_DNA"/>
</dbReference>
<accession>A0A927BBR7</accession>
<dbReference type="AlphaFoldDB" id="A0A927BBR7"/>
<dbReference type="Pfam" id="PF15586">
    <property type="entry name" value="Imm8"/>
    <property type="match status" value="1"/>
</dbReference>
<protein>
    <submittedName>
        <fullName evidence="1">Uncharacterized protein</fullName>
    </submittedName>
</protein>
<reference evidence="1" key="1">
    <citation type="submission" date="2020-09" db="EMBL/GenBank/DDBJ databases">
        <authorList>
            <person name="Kim M.K."/>
        </authorList>
    </citation>
    <scope>NUCLEOTIDE SEQUENCE</scope>
    <source>
        <strain evidence="1">BT664</strain>
    </source>
</reference>
<gene>
    <name evidence="1" type="ORF">IC235_06485</name>
</gene>
<proteinExistence type="predicted"/>
<keyword evidence="2" id="KW-1185">Reference proteome</keyword>
<evidence type="ECO:0000313" key="1">
    <source>
        <dbReference type="EMBL" id="MBD2767536.1"/>
    </source>
</evidence>
<organism evidence="1 2">
    <name type="scientific">Hymenobacter montanus</name>
    <dbReference type="NCBI Taxonomy" id="2771359"/>
    <lineage>
        <taxon>Bacteria</taxon>
        <taxon>Pseudomonadati</taxon>
        <taxon>Bacteroidota</taxon>
        <taxon>Cytophagia</taxon>
        <taxon>Cytophagales</taxon>
        <taxon>Hymenobacteraceae</taxon>
        <taxon>Hymenobacter</taxon>
    </lineage>
</organism>
<comment type="caution">
    <text evidence="1">The sequence shown here is derived from an EMBL/GenBank/DDBJ whole genome shotgun (WGS) entry which is preliminary data.</text>
</comment>
<name>A0A927BBR7_9BACT</name>
<dbReference type="Proteomes" id="UP000612233">
    <property type="component" value="Unassembled WGS sequence"/>
</dbReference>
<dbReference type="InterPro" id="IPR028964">
    <property type="entry name" value="Imm8"/>
</dbReference>
<dbReference type="RefSeq" id="WP_191004353.1">
    <property type="nucleotide sequence ID" value="NZ_JACXAD010000005.1"/>
</dbReference>
<sequence>MKNNVSLYDINAYAPGVKIDLKEYKPDLSKPFYFYLEIYVKYSGVGDTDDLFSVVIANPAGLTEYYQNEHTQKEVAFGDKIIIFKYNYSYEILHQFIENLVDMCNGRNVYESSILLQRFFVKVDFLRSFPNGDYYTLFNTIKRGKKS</sequence>